<dbReference type="EMBL" id="GBRH01162895">
    <property type="protein sequence ID" value="JAE35001.1"/>
    <property type="molecule type" value="Transcribed_RNA"/>
</dbReference>
<sequence length="71" mass="7876">MCLSSVAPDVCTPSIMHSCSRRLVAHNRTLTEHHLFDEWQMVVLSKLHTYTRAVEATAVCAGSCICTSRVN</sequence>
<name>A0A0A9HJH2_ARUDO</name>
<proteinExistence type="predicted"/>
<accession>A0A0A9HJH2</accession>
<organism evidence="1">
    <name type="scientific">Arundo donax</name>
    <name type="common">Giant reed</name>
    <name type="synonym">Donax arundinaceus</name>
    <dbReference type="NCBI Taxonomy" id="35708"/>
    <lineage>
        <taxon>Eukaryota</taxon>
        <taxon>Viridiplantae</taxon>
        <taxon>Streptophyta</taxon>
        <taxon>Embryophyta</taxon>
        <taxon>Tracheophyta</taxon>
        <taxon>Spermatophyta</taxon>
        <taxon>Magnoliopsida</taxon>
        <taxon>Liliopsida</taxon>
        <taxon>Poales</taxon>
        <taxon>Poaceae</taxon>
        <taxon>PACMAD clade</taxon>
        <taxon>Arundinoideae</taxon>
        <taxon>Arundineae</taxon>
        <taxon>Arundo</taxon>
    </lineage>
</organism>
<evidence type="ECO:0000313" key="1">
    <source>
        <dbReference type="EMBL" id="JAE35001.1"/>
    </source>
</evidence>
<reference evidence="1" key="1">
    <citation type="submission" date="2014-09" db="EMBL/GenBank/DDBJ databases">
        <authorList>
            <person name="Magalhaes I.L.F."/>
            <person name="Oliveira U."/>
            <person name="Santos F.R."/>
            <person name="Vidigal T.H.D.A."/>
            <person name="Brescovit A.D."/>
            <person name="Santos A.J."/>
        </authorList>
    </citation>
    <scope>NUCLEOTIDE SEQUENCE</scope>
    <source>
        <tissue evidence="1">Shoot tissue taken approximately 20 cm above the soil surface</tissue>
    </source>
</reference>
<protein>
    <submittedName>
        <fullName evidence="1">Uncharacterized protein</fullName>
    </submittedName>
</protein>
<reference evidence="1" key="2">
    <citation type="journal article" date="2015" name="Data Brief">
        <title>Shoot transcriptome of the giant reed, Arundo donax.</title>
        <authorList>
            <person name="Barrero R.A."/>
            <person name="Guerrero F.D."/>
            <person name="Moolhuijzen P."/>
            <person name="Goolsby J.A."/>
            <person name="Tidwell J."/>
            <person name="Bellgard S.E."/>
            <person name="Bellgard M.I."/>
        </authorList>
    </citation>
    <scope>NUCLEOTIDE SEQUENCE</scope>
    <source>
        <tissue evidence="1">Shoot tissue taken approximately 20 cm above the soil surface</tissue>
    </source>
</reference>
<dbReference type="AlphaFoldDB" id="A0A0A9HJH2"/>